<name>A0AAI9XLV9_9PEZI</name>
<organism evidence="1 2">
    <name type="scientific">Colletotrichum melonis</name>
    <dbReference type="NCBI Taxonomy" id="1209925"/>
    <lineage>
        <taxon>Eukaryota</taxon>
        <taxon>Fungi</taxon>
        <taxon>Dikarya</taxon>
        <taxon>Ascomycota</taxon>
        <taxon>Pezizomycotina</taxon>
        <taxon>Sordariomycetes</taxon>
        <taxon>Hypocreomycetidae</taxon>
        <taxon>Glomerellales</taxon>
        <taxon>Glomerellaceae</taxon>
        <taxon>Colletotrichum</taxon>
        <taxon>Colletotrichum acutatum species complex</taxon>
    </lineage>
</organism>
<evidence type="ECO:0000313" key="1">
    <source>
        <dbReference type="EMBL" id="KAK1454496.1"/>
    </source>
</evidence>
<evidence type="ECO:0000313" key="2">
    <source>
        <dbReference type="Proteomes" id="UP001239795"/>
    </source>
</evidence>
<proteinExistence type="predicted"/>
<sequence>MNEVFKNTYCTIATTSAKDFTEGFLDRGGSAPSPTY</sequence>
<reference evidence="1 2" key="1">
    <citation type="submission" date="2016-10" db="EMBL/GenBank/DDBJ databases">
        <title>The genome sequence of Colletotrichum fioriniae PJ7.</title>
        <authorList>
            <person name="Baroncelli R."/>
        </authorList>
    </citation>
    <scope>NUCLEOTIDE SEQUENCE [LARGE SCALE GENOMIC DNA]</scope>
    <source>
        <strain evidence="1">Col 31</strain>
    </source>
</reference>
<accession>A0AAI9XLV9</accession>
<protein>
    <submittedName>
        <fullName evidence="1">Uncharacterized protein</fullName>
    </submittedName>
</protein>
<comment type="caution">
    <text evidence="1">The sequence shown here is derived from an EMBL/GenBank/DDBJ whole genome shotgun (WGS) entry which is preliminary data.</text>
</comment>
<keyword evidence="2" id="KW-1185">Reference proteome</keyword>
<dbReference type="Proteomes" id="UP001239795">
    <property type="component" value="Unassembled WGS sequence"/>
</dbReference>
<dbReference type="AlphaFoldDB" id="A0AAI9XLV9"/>
<dbReference type="EMBL" id="MLGG01000030">
    <property type="protein sequence ID" value="KAK1454496.1"/>
    <property type="molecule type" value="Genomic_DNA"/>
</dbReference>
<gene>
    <name evidence="1" type="ORF">CMEL01_16707</name>
</gene>